<dbReference type="EMBL" id="JABCJJ010000029">
    <property type="protein sequence ID" value="NMR21296.1"/>
    <property type="molecule type" value="Genomic_DNA"/>
</dbReference>
<keyword evidence="2" id="KW-1185">Reference proteome</keyword>
<name>A0A7Y0LZW7_CELFI</name>
<evidence type="ECO:0000313" key="1">
    <source>
        <dbReference type="EMBL" id="NMR21296.1"/>
    </source>
</evidence>
<dbReference type="AlphaFoldDB" id="A0A7Y0LZW7"/>
<accession>A0A7Y0LZW7</accession>
<evidence type="ECO:0000313" key="2">
    <source>
        <dbReference type="Proteomes" id="UP000562124"/>
    </source>
</evidence>
<organism evidence="1 2">
    <name type="scientific">Cellulomonas fimi</name>
    <dbReference type="NCBI Taxonomy" id="1708"/>
    <lineage>
        <taxon>Bacteria</taxon>
        <taxon>Bacillati</taxon>
        <taxon>Actinomycetota</taxon>
        <taxon>Actinomycetes</taxon>
        <taxon>Micrococcales</taxon>
        <taxon>Cellulomonadaceae</taxon>
        <taxon>Cellulomonas</taxon>
    </lineage>
</organism>
<gene>
    <name evidence="1" type="ORF">HIR71_13920</name>
</gene>
<dbReference type="RefSeq" id="WP_169325664.1">
    <property type="nucleotide sequence ID" value="NZ_JABCJJ010000029.1"/>
</dbReference>
<proteinExistence type="predicted"/>
<reference evidence="1 2" key="1">
    <citation type="submission" date="2020-04" db="EMBL/GenBank/DDBJ databases">
        <title>Sequencing and Assembly of C. fimi.</title>
        <authorList>
            <person name="Ramsey A.R."/>
        </authorList>
    </citation>
    <scope>NUCLEOTIDE SEQUENCE [LARGE SCALE GENOMIC DNA]</scope>
    <source>
        <strain evidence="1 2">SB</strain>
    </source>
</reference>
<protein>
    <submittedName>
        <fullName evidence="1">Uncharacterized protein</fullName>
    </submittedName>
</protein>
<sequence length="73" mass="7641">MSSDEEFAELDTTAQEFLAMWDQASPATVARTERIIPSIGRLSVTHGASAAAASSGHGSTQLSMTRACLPYPG</sequence>
<dbReference type="Proteomes" id="UP000562124">
    <property type="component" value="Unassembled WGS sequence"/>
</dbReference>
<comment type="caution">
    <text evidence="1">The sequence shown here is derived from an EMBL/GenBank/DDBJ whole genome shotgun (WGS) entry which is preliminary data.</text>
</comment>